<dbReference type="AlphaFoldDB" id="A0A226EBU4"/>
<proteinExistence type="predicted"/>
<gene>
    <name evidence="1" type="ORF">Fcan01_10495</name>
</gene>
<name>A0A226EBU4_FOLCA</name>
<dbReference type="EMBL" id="LNIX01000005">
    <property type="protein sequence ID" value="OXA54624.1"/>
    <property type="molecule type" value="Genomic_DNA"/>
</dbReference>
<organism evidence="1 2">
    <name type="scientific">Folsomia candida</name>
    <name type="common">Springtail</name>
    <dbReference type="NCBI Taxonomy" id="158441"/>
    <lineage>
        <taxon>Eukaryota</taxon>
        <taxon>Metazoa</taxon>
        <taxon>Ecdysozoa</taxon>
        <taxon>Arthropoda</taxon>
        <taxon>Hexapoda</taxon>
        <taxon>Collembola</taxon>
        <taxon>Entomobryomorpha</taxon>
        <taxon>Isotomoidea</taxon>
        <taxon>Isotomidae</taxon>
        <taxon>Proisotominae</taxon>
        <taxon>Folsomia</taxon>
    </lineage>
</organism>
<protein>
    <submittedName>
        <fullName evidence="1">Uncharacterized protein</fullName>
    </submittedName>
</protein>
<evidence type="ECO:0000313" key="1">
    <source>
        <dbReference type="EMBL" id="OXA54624.1"/>
    </source>
</evidence>
<sequence>MSLIQGGKCRNTLNCKKLLCIRSSCRKDCVENGYPLLQGQRRHCCSRGKHVGTTTRYCICLPDSGGYGSDNLYDSSKCTSSSDCCNKRSKCKNGLCTPPESDASCLATGSLCFVPFTKACCGQCVVTGPTGIEQRCT</sequence>
<accession>A0A226EBU4</accession>
<evidence type="ECO:0000313" key="2">
    <source>
        <dbReference type="Proteomes" id="UP000198287"/>
    </source>
</evidence>
<comment type="caution">
    <text evidence="1">The sequence shown here is derived from an EMBL/GenBank/DDBJ whole genome shotgun (WGS) entry which is preliminary data.</text>
</comment>
<reference evidence="1 2" key="1">
    <citation type="submission" date="2015-12" db="EMBL/GenBank/DDBJ databases">
        <title>The genome of Folsomia candida.</title>
        <authorList>
            <person name="Faddeeva A."/>
            <person name="Derks M.F."/>
            <person name="Anvar Y."/>
            <person name="Smit S."/>
            <person name="Van Straalen N."/>
            <person name="Roelofs D."/>
        </authorList>
    </citation>
    <scope>NUCLEOTIDE SEQUENCE [LARGE SCALE GENOMIC DNA]</scope>
    <source>
        <strain evidence="1 2">VU population</strain>
        <tissue evidence="1">Whole body</tissue>
    </source>
</reference>
<dbReference type="Proteomes" id="UP000198287">
    <property type="component" value="Unassembled WGS sequence"/>
</dbReference>
<keyword evidence="2" id="KW-1185">Reference proteome</keyword>